<dbReference type="EMBL" id="CP136925">
    <property type="protein sequence ID" value="WXA14225.1"/>
    <property type="molecule type" value="Genomic_DNA"/>
</dbReference>
<evidence type="ECO:0000313" key="3">
    <source>
        <dbReference type="Proteomes" id="UP001368318"/>
    </source>
</evidence>
<keyword evidence="3" id="KW-1185">Reference proteome</keyword>
<dbReference type="RefSeq" id="WP_338733594.1">
    <property type="nucleotide sequence ID" value="NZ_CP136924.1"/>
</dbReference>
<proteinExistence type="predicted"/>
<reference evidence="2 3" key="1">
    <citation type="submission" date="2023-10" db="EMBL/GenBank/DDBJ databases">
        <title>Culture-based analysis of two novel bacteria associated with mangrove crab gills.</title>
        <authorList>
            <person name="Yang X."/>
            <person name="Garuglieri E."/>
            <person name="Van Goethem M.W."/>
            <person name="Fusi M."/>
            <person name="Marasco R."/>
            <person name="Daffonchio D.G."/>
        </authorList>
    </citation>
    <scope>NUCLEOTIDE SEQUENCE</scope>
    <source>
        <strain evidence="2">UG2-1</strain>
        <strain evidence="1">UG2-2</strain>
        <strain evidence="3">UG2_2</strain>
    </source>
</reference>
<evidence type="ECO:0000313" key="2">
    <source>
        <dbReference type="EMBL" id="WXA14225.1"/>
    </source>
</evidence>
<sequence>MATYKCCKCGMQKNDTVTSQLQSNPVCSVGDKKINFHDWEKVSDEDLEVRN</sequence>
<evidence type="ECO:0000313" key="1">
    <source>
        <dbReference type="EMBL" id="WXA03353.1"/>
    </source>
</evidence>
<name>A0AAU6PB53_9FLAO</name>
<dbReference type="EMBL" id="CP136924">
    <property type="protein sequence ID" value="WXA03353.1"/>
    <property type="molecule type" value="Genomic_DNA"/>
</dbReference>
<dbReference type="Proteomes" id="UP001368318">
    <property type="component" value="Chromosome"/>
</dbReference>
<organism evidence="2">
    <name type="scientific">Mangrovimonas cancribranchiae</name>
    <dbReference type="NCBI Taxonomy" id="3080055"/>
    <lineage>
        <taxon>Bacteria</taxon>
        <taxon>Pseudomonadati</taxon>
        <taxon>Bacteroidota</taxon>
        <taxon>Flavobacteriia</taxon>
        <taxon>Flavobacteriales</taxon>
        <taxon>Flavobacteriaceae</taxon>
        <taxon>Mangrovimonas</taxon>
    </lineage>
</organism>
<protein>
    <submittedName>
        <fullName evidence="2">Uncharacterized protein</fullName>
    </submittedName>
</protein>
<accession>A0AAU6PB53</accession>
<dbReference type="KEGG" id="mcaa:R3L15_04950"/>
<dbReference type="AlphaFoldDB" id="A0AAU6PB53"/>
<gene>
    <name evidence="2" type="ORF">R3L15_04950</name>
    <name evidence="1" type="ORF">R3L16_02450</name>
</gene>